<evidence type="ECO:0000259" key="23">
    <source>
        <dbReference type="PROSITE" id="PS50835"/>
    </source>
</evidence>
<dbReference type="PROSITE" id="PS50011">
    <property type="entry name" value="PROTEIN_KINASE_DOM"/>
    <property type="match status" value="1"/>
</dbReference>
<dbReference type="PROSITE" id="PS01186">
    <property type="entry name" value="EGF_2"/>
    <property type="match status" value="1"/>
</dbReference>
<dbReference type="PROSITE" id="PS50026">
    <property type="entry name" value="EGF_3"/>
    <property type="match status" value="1"/>
</dbReference>
<feature type="binding site" evidence="16">
    <location>
        <position position="670"/>
    </location>
    <ligand>
        <name>ATP</name>
        <dbReference type="ChEBI" id="CHEBI:30616"/>
    </ligand>
</feature>
<dbReference type="Gene3D" id="1.10.510.10">
    <property type="entry name" value="Transferase(Phosphotransferase) domain 1"/>
    <property type="match status" value="1"/>
</dbReference>
<evidence type="ECO:0000256" key="3">
    <source>
        <dbReference type="ARBA" id="ARBA00022553"/>
    </source>
</evidence>
<evidence type="ECO:0000256" key="14">
    <source>
        <dbReference type="PROSITE-ProRule" id="PRU00043"/>
    </source>
</evidence>
<comment type="caution">
    <text evidence="15">Lacks conserved residue(s) required for the propagation of feature annotation.</text>
</comment>
<dbReference type="InterPro" id="IPR017441">
    <property type="entry name" value="Protein_kinase_ATP_BS"/>
</dbReference>
<dbReference type="PROSITE" id="PS00109">
    <property type="entry name" value="PROTEIN_KINASE_TYR"/>
    <property type="match status" value="1"/>
</dbReference>
<dbReference type="SMART" id="SM00219">
    <property type="entry name" value="TyrKc"/>
    <property type="match status" value="1"/>
</dbReference>
<feature type="disulfide bond" evidence="15">
    <location>
        <begin position="483"/>
        <end position="492"/>
    </location>
</feature>
<dbReference type="SMART" id="SM00181">
    <property type="entry name" value="EGF"/>
    <property type="match status" value="3"/>
</dbReference>
<dbReference type="PROSITE" id="PS50268">
    <property type="entry name" value="CADHERIN_2"/>
    <property type="match status" value="1"/>
</dbReference>
<evidence type="ECO:0000256" key="13">
    <source>
        <dbReference type="ARBA" id="ARBA00051243"/>
    </source>
</evidence>
<evidence type="ECO:0000256" key="7">
    <source>
        <dbReference type="ARBA" id="ARBA00023136"/>
    </source>
</evidence>
<evidence type="ECO:0000256" key="15">
    <source>
        <dbReference type="PROSITE-ProRule" id="PRU00076"/>
    </source>
</evidence>
<keyword evidence="8" id="KW-0829">Tyrosine-protein kinase</keyword>
<reference evidence="24" key="1">
    <citation type="journal article" date="2008" name="Nature">
        <title>The amphioxus genome and the evolution of the chordate karyotype.</title>
        <authorList>
            <consortium name="US DOE Joint Genome Institute (JGI-PGF)"/>
            <person name="Putnam N.H."/>
            <person name="Butts T."/>
            <person name="Ferrier D.E.K."/>
            <person name="Furlong R.F."/>
            <person name="Hellsten U."/>
            <person name="Kawashima T."/>
            <person name="Robinson-Rechavi M."/>
            <person name="Shoguchi E."/>
            <person name="Terry A."/>
            <person name="Yu J.-K."/>
            <person name="Benito-Gutierrez E.L."/>
            <person name="Dubchak I."/>
            <person name="Garcia-Fernandez J."/>
            <person name="Gibson-Brown J.J."/>
            <person name="Grigoriev I.V."/>
            <person name="Horton A.C."/>
            <person name="de Jong P.J."/>
            <person name="Jurka J."/>
            <person name="Kapitonov V.V."/>
            <person name="Kohara Y."/>
            <person name="Kuroki Y."/>
            <person name="Lindquist E."/>
            <person name="Lucas S."/>
            <person name="Osoegawa K."/>
            <person name="Pennacchio L.A."/>
            <person name="Salamov A.A."/>
            <person name="Satou Y."/>
            <person name="Sauka-Spengler T."/>
            <person name="Schmutz J."/>
            <person name="Shin-I T."/>
            <person name="Toyoda A."/>
            <person name="Bronner-Fraser M."/>
            <person name="Fujiyama A."/>
            <person name="Holland L.Z."/>
            <person name="Holland P.W.H."/>
            <person name="Satoh N."/>
            <person name="Rokhsar D.S."/>
        </authorList>
    </citation>
    <scope>NUCLEOTIDE SEQUENCE [LARGE SCALE GENOMIC DNA]</scope>
    <source>
        <strain evidence="24">S238N-H82</strain>
        <tissue evidence="24">Testes</tissue>
    </source>
</reference>
<dbReference type="InterPro" id="IPR050122">
    <property type="entry name" value="RTK"/>
</dbReference>
<dbReference type="SMART" id="SM00409">
    <property type="entry name" value="IG"/>
    <property type="match status" value="1"/>
</dbReference>
<feature type="signal peptide" evidence="19">
    <location>
        <begin position="1"/>
        <end position="25"/>
    </location>
</feature>
<name>C3XYQ1_BRAFL</name>
<keyword evidence="9 15" id="KW-1015">Disulfide bond</keyword>
<evidence type="ECO:0000256" key="1">
    <source>
        <dbReference type="ARBA" id="ARBA00004479"/>
    </source>
</evidence>
<keyword evidence="3" id="KW-0597">Phosphoprotein</keyword>
<proteinExistence type="predicted"/>
<keyword evidence="6 18" id="KW-1133">Transmembrane helix</keyword>
<keyword evidence="5 16" id="KW-0067">ATP-binding</keyword>
<sequence>MMQLSSKLIWSVLLVCSLLNNLGGSAPTGKLRRQVTVPENLPIGSLVADLNILWNDNGKNDNSNNEYEVLSGDDFNRFDISDSNGKLRVKNPLEFRLQSRYELEIRLTDIFTLPIVRKYLNLTVNVYDVPDYPPVYNSECETPVRKDSEQLFGIYVHSATSVGYKVELPGNVSSSDYRSTLINADNSKCRVQVTWGSEINKLEWTVVFSILKMHGIGNITCPSNRDGIEGTFYFIRRNSDTKNQLAPTFRDLEQNSLLKSSWVNDTAMEYFLYFDTTVVHSSMAYDCTVSDLLRIDGTELSFSIRFSVNIVGCGLGRYGPLCDQVCICKNGASCHGYNGACLCKPGWVGVACDIPVSTVIITTSKPDQNIKIRDSVSLSCTAIHINVVSLTWEQKPLTGNSIKSGRHALLQSGESSVLFIPAVGDEENGLYYCIVNTTDGRTLETDFLLNASQCSSNYHGKFCNETCDCHNGGRCDRLRGCVCPPGWMGASCQSPCPKGYFGQDCATRCTCENAAKCDHINGNCSCVAGWYGSNCERSCPPGLYGPSCSYGCKCEQNTTCNVFNGTCDSYDDITKSASFSPAWFTVPIVALILLVSVAIFCRLNVHRKTNKHAEMMENIDEEEQTQMLLPWERDEKHLKVIRMIGQGTFGHVVLAELKRPGKQTILVAAKTLRGASHSVMCHKDFYREADILTALYNSSEHYTVDNKKAMHPNIVGLYGIITQTEPKRILLEYAPRGDLLQYLRRNRANPGASSLDFLGLAVHVARGLQELERVKIVHRDVAARNVLVTEQNTAKIADFGLARDVYTNTEYVHVKQEGGVADLLPLKWMSLESIRDGVYTSYSDVWSFGVLLWEIVTFGEEPHYPDMLHPDCRWLLHLLKLGTRLEKPENCPVTLYRLMARCWDAEASQRPLAEELEAALMAIVQQEENGPNSRTFHGRNDNVEGETTL</sequence>
<keyword evidence="19" id="KW-0732">Signal</keyword>
<dbReference type="GO" id="GO:0016020">
    <property type="term" value="C:membrane"/>
    <property type="evidence" value="ECO:0007669"/>
    <property type="project" value="UniProtKB-SubCell"/>
</dbReference>
<keyword evidence="10" id="KW-0675">Receptor</keyword>
<dbReference type="Pfam" id="PF07714">
    <property type="entry name" value="PK_Tyr_Ser-Thr"/>
    <property type="match status" value="1"/>
</dbReference>
<dbReference type="FunFam" id="2.60.40.10:FF:001720">
    <property type="entry name" value="Receptor protein-tyrosine kinase"/>
    <property type="match status" value="1"/>
</dbReference>
<evidence type="ECO:0000256" key="19">
    <source>
        <dbReference type="SAM" id="SignalP"/>
    </source>
</evidence>
<evidence type="ECO:0000256" key="10">
    <source>
        <dbReference type="ARBA" id="ARBA00023170"/>
    </source>
</evidence>
<dbReference type="CDD" id="cd11304">
    <property type="entry name" value="Cadherin_repeat"/>
    <property type="match status" value="1"/>
</dbReference>
<dbReference type="InterPro" id="IPR011009">
    <property type="entry name" value="Kinase-like_dom_sf"/>
</dbReference>
<keyword evidence="11" id="KW-0325">Glycoprotein</keyword>
<dbReference type="InterPro" id="IPR000742">
    <property type="entry name" value="EGF"/>
</dbReference>
<organism>
    <name type="scientific">Branchiostoma floridae</name>
    <name type="common">Florida lancelet</name>
    <name type="synonym">Amphioxus</name>
    <dbReference type="NCBI Taxonomy" id="7739"/>
    <lineage>
        <taxon>Eukaryota</taxon>
        <taxon>Metazoa</taxon>
        <taxon>Chordata</taxon>
        <taxon>Cephalochordata</taxon>
        <taxon>Leptocardii</taxon>
        <taxon>Amphioxiformes</taxon>
        <taxon>Branchiostomatidae</taxon>
        <taxon>Branchiostoma</taxon>
    </lineage>
</organism>
<dbReference type="PANTHER" id="PTHR24416">
    <property type="entry name" value="TYROSINE-PROTEIN KINASE RECEPTOR"/>
    <property type="match status" value="1"/>
</dbReference>
<dbReference type="PROSITE" id="PS00107">
    <property type="entry name" value="PROTEIN_KINASE_ATP"/>
    <property type="match status" value="1"/>
</dbReference>
<evidence type="ECO:0000256" key="4">
    <source>
        <dbReference type="ARBA" id="ARBA00022692"/>
    </source>
</evidence>
<keyword evidence="7 18" id="KW-0472">Membrane</keyword>
<accession>C3XYQ1</accession>
<evidence type="ECO:0000256" key="18">
    <source>
        <dbReference type="SAM" id="Phobius"/>
    </source>
</evidence>
<evidence type="ECO:0000256" key="9">
    <source>
        <dbReference type="ARBA" id="ARBA00023157"/>
    </source>
</evidence>
<dbReference type="PRINTS" id="PR00109">
    <property type="entry name" value="TYRKINASE"/>
</dbReference>
<dbReference type="PROSITE" id="PS00022">
    <property type="entry name" value="EGF_1"/>
    <property type="match status" value="3"/>
</dbReference>
<dbReference type="CDD" id="cd00192">
    <property type="entry name" value="PTKc"/>
    <property type="match status" value="1"/>
</dbReference>
<dbReference type="SUPFAM" id="SSF56112">
    <property type="entry name" value="Protein kinase-like (PK-like)"/>
    <property type="match status" value="1"/>
</dbReference>
<dbReference type="InterPro" id="IPR008266">
    <property type="entry name" value="Tyr_kinase_AS"/>
</dbReference>
<dbReference type="InterPro" id="IPR007110">
    <property type="entry name" value="Ig-like_dom"/>
</dbReference>
<protein>
    <recommendedName>
        <fullName evidence="2">receptor protein-tyrosine kinase</fullName>
        <ecNumber evidence="2">2.7.10.1</ecNumber>
    </recommendedName>
</protein>
<gene>
    <name evidence="24" type="ORF">BRAFLDRAFT_91523</name>
</gene>
<dbReference type="InterPro" id="IPR001245">
    <property type="entry name" value="Ser-Thr/Tyr_kinase_cat_dom"/>
</dbReference>
<keyword evidence="15" id="KW-0245">EGF-like domain</keyword>
<dbReference type="FunFam" id="1.10.510.10:FF:000712">
    <property type="entry name" value="Uncharacterized protein"/>
    <property type="match status" value="1"/>
</dbReference>
<dbReference type="GO" id="GO:0005524">
    <property type="term" value="F:ATP binding"/>
    <property type="evidence" value="ECO:0007669"/>
    <property type="project" value="UniProtKB-UniRule"/>
</dbReference>
<evidence type="ECO:0000256" key="2">
    <source>
        <dbReference type="ARBA" id="ARBA00011902"/>
    </source>
</evidence>
<dbReference type="EC" id="2.7.10.1" evidence="2"/>
<dbReference type="Gene3D" id="2.170.300.10">
    <property type="entry name" value="Tie2 ligand-binding domain superfamily"/>
    <property type="match status" value="2"/>
</dbReference>
<dbReference type="InterPro" id="IPR013783">
    <property type="entry name" value="Ig-like_fold"/>
</dbReference>
<dbReference type="InterPro" id="IPR015919">
    <property type="entry name" value="Cadherin-like_sf"/>
</dbReference>
<dbReference type="InterPro" id="IPR000719">
    <property type="entry name" value="Prot_kinase_dom"/>
</dbReference>
<comment type="catalytic activity">
    <reaction evidence="13">
        <text>L-tyrosyl-[protein] + ATP = O-phospho-L-tyrosyl-[protein] + ADP + H(+)</text>
        <dbReference type="Rhea" id="RHEA:10596"/>
        <dbReference type="Rhea" id="RHEA-COMP:10136"/>
        <dbReference type="Rhea" id="RHEA-COMP:20101"/>
        <dbReference type="ChEBI" id="CHEBI:15378"/>
        <dbReference type="ChEBI" id="CHEBI:30616"/>
        <dbReference type="ChEBI" id="CHEBI:46858"/>
        <dbReference type="ChEBI" id="CHEBI:61978"/>
        <dbReference type="ChEBI" id="CHEBI:456216"/>
        <dbReference type="EC" id="2.7.10.1"/>
    </reaction>
</comment>
<keyword evidence="8" id="KW-0418">Kinase</keyword>
<dbReference type="InParanoid" id="C3XYQ1"/>
<dbReference type="SUPFAM" id="SSF48726">
    <property type="entry name" value="Immunoglobulin"/>
    <property type="match status" value="1"/>
</dbReference>
<dbReference type="Gene3D" id="2.60.40.10">
    <property type="entry name" value="Immunoglobulins"/>
    <property type="match status" value="1"/>
</dbReference>
<evidence type="ECO:0000259" key="20">
    <source>
        <dbReference type="PROSITE" id="PS50011"/>
    </source>
</evidence>
<dbReference type="SUPFAM" id="SSF49313">
    <property type="entry name" value="Cadherin-like"/>
    <property type="match status" value="1"/>
</dbReference>
<evidence type="ECO:0000256" key="12">
    <source>
        <dbReference type="ARBA" id="ARBA00023319"/>
    </source>
</evidence>
<evidence type="ECO:0000256" key="17">
    <source>
        <dbReference type="SAM" id="MobiDB-lite"/>
    </source>
</evidence>
<dbReference type="InterPro" id="IPR003599">
    <property type="entry name" value="Ig_sub"/>
</dbReference>
<dbReference type="Gene3D" id="2.60.40.60">
    <property type="entry name" value="Cadherins"/>
    <property type="match status" value="1"/>
</dbReference>
<dbReference type="InterPro" id="IPR002126">
    <property type="entry name" value="Cadherin-like_dom"/>
</dbReference>
<keyword evidence="16" id="KW-0547">Nucleotide-binding</keyword>
<evidence type="ECO:0000259" key="21">
    <source>
        <dbReference type="PROSITE" id="PS50026"/>
    </source>
</evidence>
<feature type="domain" description="EGF-like" evidence="21">
    <location>
        <begin position="459"/>
        <end position="493"/>
    </location>
</feature>
<evidence type="ECO:0000313" key="24">
    <source>
        <dbReference type="EMBL" id="EEN66936.1"/>
    </source>
</evidence>
<feature type="chain" id="PRO_5002934937" description="receptor protein-tyrosine kinase" evidence="19">
    <location>
        <begin position="26"/>
        <end position="949"/>
    </location>
</feature>
<feature type="domain" description="Cadherin" evidence="22">
    <location>
        <begin position="29"/>
        <end position="136"/>
    </location>
</feature>
<evidence type="ECO:0000256" key="6">
    <source>
        <dbReference type="ARBA" id="ARBA00022989"/>
    </source>
</evidence>
<dbReference type="AlphaFoldDB" id="C3XYQ1"/>
<dbReference type="Gene3D" id="3.30.200.20">
    <property type="entry name" value="Phosphorylase Kinase, domain 1"/>
    <property type="match status" value="1"/>
</dbReference>
<dbReference type="EMBL" id="GG666473">
    <property type="protein sequence ID" value="EEN66936.1"/>
    <property type="molecule type" value="Genomic_DNA"/>
</dbReference>
<keyword evidence="14" id="KW-0106">Calcium</keyword>
<keyword evidence="4 18" id="KW-0812">Transmembrane</keyword>
<evidence type="ECO:0000256" key="16">
    <source>
        <dbReference type="PROSITE-ProRule" id="PRU10141"/>
    </source>
</evidence>
<dbReference type="STRING" id="7739.C3XYQ1"/>
<dbReference type="PROSITE" id="PS50835">
    <property type="entry name" value="IG_LIKE"/>
    <property type="match status" value="1"/>
</dbReference>
<dbReference type="PANTHER" id="PTHR24416:SF617">
    <property type="entry name" value="RET ONCOGENE, ISOFORM A"/>
    <property type="match status" value="1"/>
</dbReference>
<dbReference type="Pfam" id="PF00028">
    <property type="entry name" value="Cadherin"/>
    <property type="match status" value="1"/>
</dbReference>
<evidence type="ECO:0000256" key="5">
    <source>
        <dbReference type="ARBA" id="ARBA00022840"/>
    </source>
</evidence>
<feature type="region of interest" description="Disordered" evidence="17">
    <location>
        <begin position="930"/>
        <end position="949"/>
    </location>
</feature>
<dbReference type="GO" id="GO:0004714">
    <property type="term" value="F:transmembrane receptor protein tyrosine kinase activity"/>
    <property type="evidence" value="ECO:0007669"/>
    <property type="project" value="UniProtKB-EC"/>
</dbReference>
<comment type="subcellular location">
    <subcellularLocation>
        <location evidence="1">Membrane</location>
        <topology evidence="1">Single-pass type I membrane protein</topology>
    </subcellularLocation>
</comment>
<dbReference type="GO" id="GO:0005509">
    <property type="term" value="F:calcium ion binding"/>
    <property type="evidence" value="ECO:0007669"/>
    <property type="project" value="UniProtKB-UniRule"/>
</dbReference>
<dbReference type="FunFam" id="2.170.300.10:FF:000076">
    <property type="entry name" value="Uncharacterized protein"/>
    <property type="match status" value="1"/>
</dbReference>
<dbReference type="FunFam" id="2.170.300.10:FF:000059">
    <property type="entry name" value="Uncharacterized protein"/>
    <property type="match status" value="1"/>
</dbReference>
<keyword evidence="12" id="KW-0393">Immunoglobulin domain</keyword>
<evidence type="ECO:0000256" key="8">
    <source>
        <dbReference type="ARBA" id="ARBA00023137"/>
    </source>
</evidence>
<dbReference type="InterPro" id="IPR036179">
    <property type="entry name" value="Ig-like_dom_sf"/>
</dbReference>
<dbReference type="CDD" id="cd00096">
    <property type="entry name" value="Ig"/>
    <property type="match status" value="1"/>
</dbReference>
<dbReference type="eggNOG" id="KOG0200">
    <property type="taxonomic scope" value="Eukaryota"/>
</dbReference>
<evidence type="ECO:0000259" key="22">
    <source>
        <dbReference type="PROSITE" id="PS50268"/>
    </source>
</evidence>
<dbReference type="eggNOG" id="KOG1218">
    <property type="taxonomic scope" value="Eukaryota"/>
</dbReference>
<dbReference type="GO" id="GO:0007156">
    <property type="term" value="P:homophilic cell adhesion via plasma membrane adhesion molecules"/>
    <property type="evidence" value="ECO:0007669"/>
    <property type="project" value="InterPro"/>
</dbReference>
<dbReference type="CDD" id="cd00054">
    <property type="entry name" value="EGF_CA"/>
    <property type="match status" value="1"/>
</dbReference>
<evidence type="ECO:0000256" key="11">
    <source>
        <dbReference type="ARBA" id="ARBA00023180"/>
    </source>
</evidence>
<feature type="transmembrane region" description="Helical" evidence="18">
    <location>
        <begin position="582"/>
        <end position="605"/>
    </location>
</feature>
<dbReference type="InterPro" id="IPR020635">
    <property type="entry name" value="Tyr_kinase_cat_dom"/>
</dbReference>
<keyword evidence="8" id="KW-0808">Transferase</keyword>
<feature type="domain" description="Ig-like" evidence="23">
    <location>
        <begin position="355"/>
        <end position="444"/>
    </location>
</feature>
<feature type="domain" description="Protein kinase" evidence="20">
    <location>
        <begin position="638"/>
        <end position="924"/>
    </location>
</feature>